<dbReference type="GO" id="GO:0003676">
    <property type="term" value="F:nucleic acid binding"/>
    <property type="evidence" value="ECO:0007669"/>
    <property type="project" value="InterPro"/>
</dbReference>
<keyword evidence="5" id="KW-1185">Reference proteome</keyword>
<gene>
    <name evidence="4" type="primary">K02A2.6_17</name>
    <name evidence="4" type="ORF">AVEN_45580_1</name>
</gene>
<organism evidence="4 5">
    <name type="scientific">Araneus ventricosus</name>
    <name type="common">Orbweaver spider</name>
    <name type="synonym">Epeira ventricosa</name>
    <dbReference type="NCBI Taxonomy" id="182803"/>
    <lineage>
        <taxon>Eukaryota</taxon>
        <taxon>Metazoa</taxon>
        <taxon>Ecdysozoa</taxon>
        <taxon>Arthropoda</taxon>
        <taxon>Chelicerata</taxon>
        <taxon>Arachnida</taxon>
        <taxon>Araneae</taxon>
        <taxon>Araneomorphae</taxon>
        <taxon>Entelegynae</taxon>
        <taxon>Araneoidea</taxon>
        <taxon>Araneidae</taxon>
        <taxon>Araneus</taxon>
    </lineage>
</organism>
<accession>A0A4Y2UM53</accession>
<dbReference type="GO" id="GO:0003964">
    <property type="term" value="F:RNA-directed DNA polymerase activity"/>
    <property type="evidence" value="ECO:0007669"/>
    <property type="project" value="UniProtKB-EC"/>
</dbReference>
<feature type="domain" description="Integrase catalytic" evidence="3">
    <location>
        <begin position="399"/>
        <end position="510"/>
    </location>
</feature>
<dbReference type="EC" id="2.7.7.49" evidence="1"/>
<dbReference type="PROSITE" id="PS50994">
    <property type="entry name" value="INTEGRASE"/>
    <property type="match status" value="1"/>
</dbReference>
<dbReference type="Proteomes" id="UP000499080">
    <property type="component" value="Unassembled WGS sequence"/>
</dbReference>
<dbReference type="InterPro" id="IPR012337">
    <property type="entry name" value="RNaseH-like_sf"/>
</dbReference>
<name>A0A4Y2UM53_ARAVE</name>
<dbReference type="InterPro" id="IPR036397">
    <property type="entry name" value="RNaseH_sf"/>
</dbReference>
<evidence type="ECO:0000256" key="2">
    <source>
        <dbReference type="SAM" id="MobiDB-lite"/>
    </source>
</evidence>
<dbReference type="Gene3D" id="1.10.340.70">
    <property type="match status" value="1"/>
</dbReference>
<dbReference type="OrthoDB" id="6432042at2759"/>
<feature type="compositionally biased region" description="Polar residues" evidence="2">
    <location>
        <begin position="194"/>
        <end position="203"/>
    </location>
</feature>
<dbReference type="SUPFAM" id="SSF53098">
    <property type="entry name" value="Ribonuclease H-like"/>
    <property type="match status" value="1"/>
</dbReference>
<reference evidence="4 5" key="1">
    <citation type="journal article" date="2019" name="Sci. Rep.">
        <title>Orb-weaving spider Araneus ventricosus genome elucidates the spidroin gene catalogue.</title>
        <authorList>
            <person name="Kono N."/>
            <person name="Nakamura H."/>
            <person name="Ohtoshi R."/>
            <person name="Moran D.A.P."/>
            <person name="Shinohara A."/>
            <person name="Yoshida Y."/>
            <person name="Fujiwara M."/>
            <person name="Mori M."/>
            <person name="Tomita M."/>
            <person name="Arakawa K."/>
        </authorList>
    </citation>
    <scope>NUCLEOTIDE SEQUENCE [LARGE SCALE GENOMIC DNA]</scope>
</reference>
<dbReference type="PANTHER" id="PTHR37984">
    <property type="entry name" value="PROTEIN CBG26694"/>
    <property type="match status" value="1"/>
</dbReference>
<dbReference type="InterPro" id="IPR001584">
    <property type="entry name" value="Integrase_cat-core"/>
</dbReference>
<evidence type="ECO:0000256" key="1">
    <source>
        <dbReference type="ARBA" id="ARBA00012493"/>
    </source>
</evidence>
<dbReference type="AlphaFoldDB" id="A0A4Y2UM53"/>
<protein>
    <recommendedName>
        <fullName evidence="1">RNA-directed DNA polymerase</fullName>
        <ecNumber evidence="1">2.7.7.49</ecNumber>
    </recommendedName>
</protein>
<feature type="region of interest" description="Disordered" evidence="2">
    <location>
        <begin position="188"/>
        <end position="209"/>
    </location>
</feature>
<dbReference type="Gene3D" id="3.30.420.10">
    <property type="entry name" value="Ribonuclease H-like superfamily/Ribonuclease H"/>
    <property type="match status" value="1"/>
</dbReference>
<dbReference type="InterPro" id="IPR050951">
    <property type="entry name" value="Retrovirus_Pol_polyprotein"/>
</dbReference>
<dbReference type="InterPro" id="IPR041588">
    <property type="entry name" value="Integrase_H2C2"/>
</dbReference>
<sequence length="723" mass="82735">MEGCHPPRGLNFNGNMADNWRRFKQLFEIYLIASGNEAKSSEVKVAILLNAAGEEAVEVFNTFNLSAEDRKDFDKVVNHFEKFTTPKRNVVVERFIFNQRCQEEGETFDVFVMDLKKLVKSCEFGDQSDSVVRDRIVLGVGDASLQERMLRESDLSLGRAIDLGKTAELSKIRAQTVQGQNVDFVGRRSGAQKPLSSREANWSNKDETVNKSCQNGEKARMFSSCWKCNRKHVKGKCPAYGKRCHSCNNLNHFSVVCRYKDVKDVVVDESEDNGDYYVNSINVHHIVKCIESASTLKEWNKTLIIEGQPVTFKLDTGAEVNVLPLSIFNLFKSQSKMRKSMLLLLHEAHCGVEKSKARARQVIFWPNINDDIEKMISTCMVCERYRPQTIKEPLISHTIPHLPYEKIGADICDYGGKSYLVVGCYLTKWVDAVQLRTKSSEEVINKLKPMFATHGIPKIMICDNVPFSSWKMKKFSKEWCFEIVTSSPRYPKSNGFAEKLVGIAKSLLRKAGPEKLYEALLEYRCTPISGMSVSPSQMLLSRKLRTKLPITQTELQPVVHKHFREGLIKKRARTKLYYDKQAHVRLEFISGEKVMVRVGTQWEPAVIVKKHSTPRSYLVKNKNGRIVRRNKCHIRKTNIQTNKELNPDYHDLGDEWNICGNNTQDNGLYHSNNNPVNLNRNTSHTTSQNGYLYNNNSASSNPVYITRRGRNVNRPSRYDDYLL</sequence>
<proteinExistence type="predicted"/>
<dbReference type="EMBL" id="BGPR01037201">
    <property type="protein sequence ID" value="GBO12746.1"/>
    <property type="molecule type" value="Genomic_DNA"/>
</dbReference>
<evidence type="ECO:0000259" key="3">
    <source>
        <dbReference type="PROSITE" id="PS50994"/>
    </source>
</evidence>
<evidence type="ECO:0000313" key="5">
    <source>
        <dbReference type="Proteomes" id="UP000499080"/>
    </source>
</evidence>
<dbReference type="FunFam" id="3.30.420.10:FF:000063">
    <property type="entry name" value="Retrovirus-related Pol polyprotein from transposon 297-like Protein"/>
    <property type="match status" value="1"/>
</dbReference>
<dbReference type="PANTHER" id="PTHR37984:SF7">
    <property type="entry name" value="INTEGRASE CATALYTIC DOMAIN-CONTAINING PROTEIN"/>
    <property type="match status" value="1"/>
</dbReference>
<dbReference type="Pfam" id="PF17921">
    <property type="entry name" value="Integrase_H2C2"/>
    <property type="match status" value="1"/>
</dbReference>
<evidence type="ECO:0000313" key="4">
    <source>
        <dbReference type="EMBL" id="GBO12746.1"/>
    </source>
</evidence>
<comment type="caution">
    <text evidence="4">The sequence shown here is derived from an EMBL/GenBank/DDBJ whole genome shotgun (WGS) entry which is preliminary data.</text>
</comment>
<dbReference type="GO" id="GO:0015074">
    <property type="term" value="P:DNA integration"/>
    <property type="evidence" value="ECO:0007669"/>
    <property type="project" value="InterPro"/>
</dbReference>